<keyword evidence="3" id="KW-1185">Reference proteome</keyword>
<gene>
    <name evidence="1" type="ORF">PGLA1383_LOCUS29839</name>
    <name evidence="2" type="ORF">PGLA2088_LOCUS23837</name>
</gene>
<sequence length="113" mass="12778">MMSPRAEPHSFDSWLLFLLLLLLVLVLLLLVLLLLLLLWLLLLAARVWCVMAAAWLCRLLPSCSLVALPCFMARFSAASACCAGRLCLYKRCQVVVRTAWFADRPPLDRDAFN</sequence>
<accession>A0A813FCT8</accession>
<dbReference type="AlphaFoldDB" id="A0A813FCT8"/>
<dbReference type="EMBL" id="CAJNNW010026282">
    <property type="protein sequence ID" value="CAE8684161.1"/>
    <property type="molecule type" value="Genomic_DNA"/>
</dbReference>
<reference evidence="1" key="1">
    <citation type="submission" date="2021-02" db="EMBL/GenBank/DDBJ databases">
        <authorList>
            <person name="Dougan E. K."/>
            <person name="Rhodes N."/>
            <person name="Thang M."/>
            <person name="Chan C."/>
        </authorList>
    </citation>
    <scope>NUCLEOTIDE SEQUENCE</scope>
</reference>
<evidence type="ECO:0000313" key="3">
    <source>
        <dbReference type="Proteomes" id="UP000654075"/>
    </source>
</evidence>
<dbReference type="Proteomes" id="UP000654075">
    <property type="component" value="Unassembled WGS sequence"/>
</dbReference>
<proteinExistence type="predicted"/>
<name>A0A813FCT8_POLGL</name>
<organism evidence="1 3">
    <name type="scientific">Polarella glacialis</name>
    <name type="common">Dinoflagellate</name>
    <dbReference type="NCBI Taxonomy" id="89957"/>
    <lineage>
        <taxon>Eukaryota</taxon>
        <taxon>Sar</taxon>
        <taxon>Alveolata</taxon>
        <taxon>Dinophyceae</taxon>
        <taxon>Suessiales</taxon>
        <taxon>Suessiaceae</taxon>
        <taxon>Polarella</taxon>
    </lineage>
</organism>
<dbReference type="EMBL" id="CAJNNV010025072">
    <property type="protein sequence ID" value="CAE8612039.1"/>
    <property type="molecule type" value="Genomic_DNA"/>
</dbReference>
<dbReference type="Proteomes" id="UP000626109">
    <property type="component" value="Unassembled WGS sequence"/>
</dbReference>
<evidence type="ECO:0000313" key="1">
    <source>
        <dbReference type="EMBL" id="CAE8612039.1"/>
    </source>
</evidence>
<evidence type="ECO:0000313" key="2">
    <source>
        <dbReference type="EMBL" id="CAE8684161.1"/>
    </source>
</evidence>
<protein>
    <submittedName>
        <fullName evidence="1">Uncharacterized protein</fullName>
    </submittedName>
</protein>
<comment type="caution">
    <text evidence="1">The sequence shown here is derived from an EMBL/GenBank/DDBJ whole genome shotgun (WGS) entry which is preliminary data.</text>
</comment>